<sequence>MKFDNILEYIGQFGPYQVRIYILVCLIGGPVAMNSMAQVFFGAASDHWCAVDEWDQEVKRCTDERNNGMMEDYLSCIHKYRNISIPVAVDDNGEVYYERCSKYEIYTNWSDYMIVNQTTLTTGCDVGWVYDRSMSTRTIITDFDLVCGKKSAASLAQSMFFFGVLMGSLIFGVVSDFVGRYYSFFFAVTAVSLLSLANAFVPSFWMYTLLRFFIGVVNNGSFILAFIIGTELVGPSMRNVAGIVIEMFFSCGYMLLAVLAYFIRDWRHLQLVIGAPTLLFLIAIPFVPESARWLISKKKFDKAEKIVLKAAKVNGKSDKLPPNFIQELQETDTSVSCEQGNGGVLEKTPTLIDLFRTPNLRTGTFILMYNWFINSVVYYGLSLSTSGLGANPYVAFFISGAVELPAYFLCIPAIESPLGRKYSISGFELIGGIACLVTIFLPLGAWRTTVAMVGKFGISASFALVYIYSAEVFPTPVRATGVGICSMSARVASMICPFILYLDDVWKPLPLLIFGSSAIIGGLLLLLLPETRGKPLPETMQDGETFFTKIESREREMSTRATGASDLGRTGGIYNYSYEA</sequence>
<keyword evidence="2 5" id="KW-0812">Transmembrane</keyword>
<organism evidence="7 8">
    <name type="scientific">Holothuria leucospilota</name>
    <name type="common">Black long sea cucumber</name>
    <name type="synonym">Mertensiothuria leucospilota</name>
    <dbReference type="NCBI Taxonomy" id="206669"/>
    <lineage>
        <taxon>Eukaryota</taxon>
        <taxon>Metazoa</taxon>
        <taxon>Echinodermata</taxon>
        <taxon>Eleutherozoa</taxon>
        <taxon>Echinozoa</taxon>
        <taxon>Holothuroidea</taxon>
        <taxon>Aspidochirotacea</taxon>
        <taxon>Aspidochirotida</taxon>
        <taxon>Holothuriidae</taxon>
        <taxon>Holothuria</taxon>
    </lineage>
</organism>
<feature type="transmembrane region" description="Helical" evidence="5">
    <location>
        <begin position="508"/>
        <end position="528"/>
    </location>
</feature>
<evidence type="ECO:0000313" key="8">
    <source>
        <dbReference type="Proteomes" id="UP001152320"/>
    </source>
</evidence>
<dbReference type="OrthoDB" id="2261376at2759"/>
<accession>A0A9Q0YRX9</accession>
<feature type="transmembrane region" description="Helical" evidence="5">
    <location>
        <begin position="155"/>
        <end position="174"/>
    </location>
</feature>
<reference evidence="7" key="1">
    <citation type="submission" date="2021-10" db="EMBL/GenBank/DDBJ databases">
        <title>Tropical sea cucumber genome reveals ecological adaptation and Cuvierian tubules defense mechanism.</title>
        <authorList>
            <person name="Chen T."/>
        </authorList>
    </citation>
    <scope>NUCLEOTIDE SEQUENCE</scope>
    <source>
        <strain evidence="7">Nanhai2018</strain>
        <tissue evidence="7">Muscle</tissue>
    </source>
</reference>
<keyword evidence="8" id="KW-1185">Reference proteome</keyword>
<evidence type="ECO:0000259" key="6">
    <source>
        <dbReference type="PROSITE" id="PS50850"/>
    </source>
</evidence>
<evidence type="ECO:0000256" key="1">
    <source>
        <dbReference type="ARBA" id="ARBA00004141"/>
    </source>
</evidence>
<feature type="transmembrane region" description="Helical" evidence="5">
    <location>
        <begin position="269"/>
        <end position="288"/>
    </location>
</feature>
<feature type="transmembrane region" description="Helical" evidence="5">
    <location>
        <begin position="181"/>
        <end position="201"/>
    </location>
</feature>
<evidence type="ECO:0000256" key="2">
    <source>
        <dbReference type="ARBA" id="ARBA00022692"/>
    </source>
</evidence>
<evidence type="ECO:0000256" key="4">
    <source>
        <dbReference type="ARBA" id="ARBA00023136"/>
    </source>
</evidence>
<dbReference type="Pfam" id="PF00083">
    <property type="entry name" value="Sugar_tr"/>
    <property type="match status" value="1"/>
</dbReference>
<comment type="subcellular location">
    <subcellularLocation>
        <location evidence="1">Membrane</location>
        <topology evidence="1">Multi-pass membrane protein</topology>
    </subcellularLocation>
</comment>
<gene>
    <name evidence="7" type="ORF">HOLleu_35493</name>
</gene>
<feature type="transmembrane region" description="Helical" evidence="5">
    <location>
        <begin position="452"/>
        <end position="469"/>
    </location>
</feature>
<evidence type="ECO:0000256" key="3">
    <source>
        <dbReference type="ARBA" id="ARBA00022989"/>
    </source>
</evidence>
<feature type="transmembrane region" description="Helical" evidence="5">
    <location>
        <begin position="393"/>
        <end position="414"/>
    </location>
</feature>
<dbReference type="CDD" id="cd17317">
    <property type="entry name" value="MFS_SLC22"/>
    <property type="match status" value="1"/>
</dbReference>
<dbReference type="PANTHER" id="PTHR24064">
    <property type="entry name" value="SOLUTE CARRIER FAMILY 22 MEMBER"/>
    <property type="match status" value="1"/>
</dbReference>
<proteinExistence type="predicted"/>
<feature type="transmembrane region" description="Helical" evidence="5">
    <location>
        <begin position="207"/>
        <end position="228"/>
    </location>
</feature>
<dbReference type="SUPFAM" id="SSF103473">
    <property type="entry name" value="MFS general substrate transporter"/>
    <property type="match status" value="1"/>
</dbReference>
<dbReference type="PROSITE" id="PS50850">
    <property type="entry name" value="MFS"/>
    <property type="match status" value="1"/>
</dbReference>
<dbReference type="InterPro" id="IPR036259">
    <property type="entry name" value="MFS_trans_sf"/>
</dbReference>
<dbReference type="Gene3D" id="1.20.1250.20">
    <property type="entry name" value="MFS general substrate transporter like domains"/>
    <property type="match status" value="1"/>
</dbReference>
<name>A0A9Q0YRX9_HOLLE</name>
<feature type="transmembrane region" description="Helical" evidence="5">
    <location>
        <begin position="364"/>
        <end position="381"/>
    </location>
</feature>
<feature type="transmembrane region" description="Helical" evidence="5">
    <location>
        <begin position="426"/>
        <end position="446"/>
    </location>
</feature>
<dbReference type="AlphaFoldDB" id="A0A9Q0YRX9"/>
<dbReference type="EMBL" id="JAIZAY010000018">
    <property type="protein sequence ID" value="KAJ8025317.1"/>
    <property type="molecule type" value="Genomic_DNA"/>
</dbReference>
<comment type="caution">
    <text evidence="7">The sequence shown here is derived from an EMBL/GenBank/DDBJ whole genome shotgun (WGS) entry which is preliminary data.</text>
</comment>
<feature type="transmembrane region" description="Helical" evidence="5">
    <location>
        <begin position="240"/>
        <end position="263"/>
    </location>
</feature>
<dbReference type="Proteomes" id="UP001152320">
    <property type="component" value="Chromosome 18"/>
</dbReference>
<feature type="domain" description="Major facilitator superfamily (MFS) profile" evidence="6">
    <location>
        <begin position="111"/>
        <end position="533"/>
    </location>
</feature>
<dbReference type="InterPro" id="IPR020846">
    <property type="entry name" value="MFS_dom"/>
</dbReference>
<dbReference type="GO" id="GO:0022857">
    <property type="term" value="F:transmembrane transporter activity"/>
    <property type="evidence" value="ECO:0007669"/>
    <property type="project" value="InterPro"/>
</dbReference>
<evidence type="ECO:0000313" key="7">
    <source>
        <dbReference type="EMBL" id="KAJ8025317.1"/>
    </source>
</evidence>
<keyword evidence="4 5" id="KW-0472">Membrane</keyword>
<keyword evidence="3 5" id="KW-1133">Transmembrane helix</keyword>
<feature type="transmembrane region" description="Helical" evidence="5">
    <location>
        <begin position="481"/>
        <end position="502"/>
    </location>
</feature>
<protein>
    <submittedName>
        <fullName evidence="7">Organic cation transporter protein</fullName>
    </submittedName>
</protein>
<evidence type="ECO:0000256" key="5">
    <source>
        <dbReference type="SAM" id="Phobius"/>
    </source>
</evidence>
<dbReference type="GO" id="GO:0016020">
    <property type="term" value="C:membrane"/>
    <property type="evidence" value="ECO:0007669"/>
    <property type="project" value="UniProtKB-SubCell"/>
</dbReference>
<dbReference type="InterPro" id="IPR005828">
    <property type="entry name" value="MFS_sugar_transport-like"/>
</dbReference>